<reference evidence="4" key="1">
    <citation type="journal article" date="2014" name="Int. J. Syst. Evol. Microbiol.">
        <title>Complete genome sequence of Corynebacterium casei LMG S-19264T (=DSM 44701T), isolated from a smear-ripened cheese.</title>
        <authorList>
            <consortium name="US DOE Joint Genome Institute (JGI-PGF)"/>
            <person name="Walter F."/>
            <person name="Albersmeier A."/>
            <person name="Kalinowski J."/>
            <person name="Ruckert C."/>
        </authorList>
    </citation>
    <scope>NUCLEOTIDE SEQUENCE</scope>
    <source>
        <strain evidence="4">CCM 7086</strain>
    </source>
</reference>
<keyword evidence="5" id="KW-1185">Reference proteome</keyword>
<dbReference type="InterPro" id="IPR052069">
    <property type="entry name" value="Ca-reg_mRNA-binding_domain"/>
</dbReference>
<keyword evidence="2" id="KW-0472">Membrane</keyword>
<feature type="transmembrane region" description="Helical" evidence="2">
    <location>
        <begin position="86"/>
        <end position="105"/>
    </location>
</feature>
<dbReference type="InterPro" id="IPR010718">
    <property type="entry name" value="DUF1294"/>
</dbReference>
<dbReference type="PANTHER" id="PTHR12962:SF1">
    <property type="entry name" value="COLD SHOCK DOMAIN-CONTAINING PROTEIN CG9705"/>
    <property type="match status" value="1"/>
</dbReference>
<dbReference type="RefSeq" id="WP_188394278.1">
    <property type="nucleotide sequence ID" value="NZ_BMCG01000001.1"/>
</dbReference>
<evidence type="ECO:0000256" key="1">
    <source>
        <dbReference type="ARBA" id="ARBA00022553"/>
    </source>
</evidence>
<dbReference type="PROSITE" id="PS51857">
    <property type="entry name" value="CSD_2"/>
    <property type="match status" value="1"/>
</dbReference>
<dbReference type="CDD" id="cd04458">
    <property type="entry name" value="CSP_CDS"/>
    <property type="match status" value="1"/>
</dbReference>
<dbReference type="AlphaFoldDB" id="A0A8J2UM77"/>
<dbReference type="EMBL" id="BMCG01000001">
    <property type="protein sequence ID" value="GGB96048.1"/>
    <property type="molecule type" value="Genomic_DNA"/>
</dbReference>
<organism evidence="4 5">
    <name type="scientific">Oxalicibacterium flavum</name>
    <dbReference type="NCBI Taxonomy" id="179467"/>
    <lineage>
        <taxon>Bacteria</taxon>
        <taxon>Pseudomonadati</taxon>
        <taxon>Pseudomonadota</taxon>
        <taxon>Betaproteobacteria</taxon>
        <taxon>Burkholderiales</taxon>
        <taxon>Oxalobacteraceae</taxon>
        <taxon>Oxalicibacterium</taxon>
    </lineage>
</organism>
<reference evidence="4" key="2">
    <citation type="submission" date="2020-09" db="EMBL/GenBank/DDBJ databases">
        <authorList>
            <person name="Sun Q."/>
            <person name="Sedlacek I."/>
        </authorList>
    </citation>
    <scope>NUCLEOTIDE SEQUENCE</scope>
    <source>
        <strain evidence="4">CCM 7086</strain>
    </source>
</reference>
<evidence type="ECO:0000259" key="3">
    <source>
        <dbReference type="PROSITE" id="PS51857"/>
    </source>
</evidence>
<dbReference type="GO" id="GO:0043488">
    <property type="term" value="P:regulation of mRNA stability"/>
    <property type="evidence" value="ECO:0007669"/>
    <property type="project" value="TreeGrafter"/>
</dbReference>
<evidence type="ECO:0000256" key="2">
    <source>
        <dbReference type="SAM" id="Phobius"/>
    </source>
</evidence>
<comment type="caution">
    <text evidence="4">The sequence shown here is derived from an EMBL/GenBank/DDBJ whole genome shotgun (WGS) entry which is preliminary data.</text>
</comment>
<dbReference type="Pfam" id="PF06961">
    <property type="entry name" value="DUF1294"/>
    <property type="match status" value="1"/>
</dbReference>
<dbReference type="SMART" id="SM00357">
    <property type="entry name" value="CSP"/>
    <property type="match status" value="1"/>
</dbReference>
<dbReference type="Gene3D" id="2.40.50.140">
    <property type="entry name" value="Nucleic acid-binding proteins"/>
    <property type="match status" value="1"/>
</dbReference>
<sequence length="207" mass="22860">MRFQGTITEWRDEQGYGFVTQNGDGRRVFVHVRNFARRGRRPVEGDAVTYRLGMQNGRECALDVQYAASVGGAARMSLAAGRSGSLWAWLASLYITLLTVAVVMGSLPWTVLGYMAAMNALSYVAYALDKRAARNDGWRTPEARLHFIDLLGGWPGGLLAQKRLRHKTGKQSFQIAYRVTVLLHLTAVIWLFSSYGASVRAALFAAG</sequence>
<dbReference type="GO" id="GO:0003730">
    <property type="term" value="F:mRNA 3'-UTR binding"/>
    <property type="evidence" value="ECO:0007669"/>
    <property type="project" value="TreeGrafter"/>
</dbReference>
<dbReference type="InterPro" id="IPR011129">
    <property type="entry name" value="CSD"/>
</dbReference>
<keyword evidence="1" id="KW-0597">Phosphoprotein</keyword>
<dbReference type="GO" id="GO:0003677">
    <property type="term" value="F:DNA binding"/>
    <property type="evidence" value="ECO:0007669"/>
    <property type="project" value="UniProtKB-KW"/>
</dbReference>
<feature type="transmembrane region" description="Helical" evidence="2">
    <location>
        <begin position="175"/>
        <end position="193"/>
    </location>
</feature>
<proteinExistence type="predicted"/>
<keyword evidence="4" id="KW-0238">DNA-binding</keyword>
<keyword evidence="2" id="KW-0812">Transmembrane</keyword>
<protein>
    <submittedName>
        <fullName evidence="4">DNA-binding protein</fullName>
    </submittedName>
</protein>
<dbReference type="GO" id="GO:0005829">
    <property type="term" value="C:cytosol"/>
    <property type="evidence" value="ECO:0007669"/>
    <property type="project" value="UniProtKB-ARBA"/>
</dbReference>
<dbReference type="InterPro" id="IPR012340">
    <property type="entry name" value="NA-bd_OB-fold"/>
</dbReference>
<name>A0A8J2UM77_9BURK</name>
<evidence type="ECO:0000313" key="5">
    <source>
        <dbReference type="Proteomes" id="UP000620266"/>
    </source>
</evidence>
<dbReference type="Proteomes" id="UP000620266">
    <property type="component" value="Unassembled WGS sequence"/>
</dbReference>
<dbReference type="InterPro" id="IPR002059">
    <property type="entry name" value="CSP_DNA-bd"/>
</dbReference>
<accession>A0A8J2UM77</accession>
<gene>
    <name evidence="4" type="ORF">GCM10007205_01640</name>
</gene>
<dbReference type="Pfam" id="PF00313">
    <property type="entry name" value="CSD"/>
    <property type="match status" value="1"/>
</dbReference>
<evidence type="ECO:0000313" key="4">
    <source>
        <dbReference type="EMBL" id="GGB96048.1"/>
    </source>
</evidence>
<dbReference type="SUPFAM" id="SSF50249">
    <property type="entry name" value="Nucleic acid-binding proteins"/>
    <property type="match status" value="1"/>
</dbReference>
<feature type="domain" description="CSD" evidence="3">
    <location>
        <begin position="2"/>
        <end position="66"/>
    </location>
</feature>
<keyword evidence="2" id="KW-1133">Transmembrane helix</keyword>
<dbReference type="PANTHER" id="PTHR12962">
    <property type="entry name" value="CALCIUM-REGULATED HEAT STABLE PROTEIN CRHSP-24-RELATED"/>
    <property type="match status" value="1"/>
</dbReference>
<feature type="transmembrane region" description="Helical" evidence="2">
    <location>
        <begin position="111"/>
        <end position="128"/>
    </location>
</feature>